<dbReference type="Proteomes" id="UP000013785">
    <property type="component" value="Unassembled WGS sequence"/>
</dbReference>
<dbReference type="Gene3D" id="3.10.129.10">
    <property type="entry name" value="Hotdog Thioesterase"/>
    <property type="match status" value="1"/>
</dbReference>
<gene>
    <name evidence="10" type="primary">fabZ</name>
    <name evidence="11" type="ORF">UC3_00939</name>
</gene>
<comment type="subcellular location">
    <subcellularLocation>
        <location evidence="2 10">Cytoplasm</location>
    </subcellularLocation>
</comment>
<keyword evidence="8 10" id="KW-0456">Lyase</keyword>
<dbReference type="PANTHER" id="PTHR30272:SF1">
    <property type="entry name" value="3-HYDROXYACYL-[ACYL-CARRIER-PROTEIN] DEHYDRATASE"/>
    <property type="match status" value="1"/>
</dbReference>
<dbReference type="GO" id="GO:0019171">
    <property type="term" value="F:(3R)-hydroxyacyl-[acyl-carrier-protein] dehydratase activity"/>
    <property type="evidence" value="ECO:0007669"/>
    <property type="project" value="UniProtKB-EC"/>
</dbReference>
<dbReference type="RefSeq" id="WP_010767611.1">
    <property type="nucleotide sequence ID" value="NZ_ASWE01000002.1"/>
</dbReference>
<dbReference type="GO" id="GO:0009245">
    <property type="term" value="P:lipid A biosynthetic process"/>
    <property type="evidence" value="ECO:0007669"/>
    <property type="project" value="UniProtKB-UniRule"/>
</dbReference>
<dbReference type="InterPro" id="IPR010084">
    <property type="entry name" value="FabZ"/>
</dbReference>
<dbReference type="STRING" id="154621.RV11_GL001141"/>
<evidence type="ECO:0000313" key="11">
    <source>
        <dbReference type="EMBL" id="EOL46133.1"/>
    </source>
</evidence>
<keyword evidence="6 10" id="KW-0441">Lipid A biosynthesis</keyword>
<evidence type="ECO:0000256" key="9">
    <source>
        <dbReference type="ARBA" id="ARBA00025049"/>
    </source>
</evidence>
<keyword evidence="5 10" id="KW-0444">Lipid biosynthesis</keyword>
<evidence type="ECO:0000256" key="1">
    <source>
        <dbReference type="ARBA" id="ARBA00001055"/>
    </source>
</evidence>
<evidence type="ECO:0000256" key="6">
    <source>
        <dbReference type="ARBA" id="ARBA00022556"/>
    </source>
</evidence>
<evidence type="ECO:0000256" key="10">
    <source>
        <dbReference type="HAMAP-Rule" id="MF_00406"/>
    </source>
</evidence>
<dbReference type="PATRIC" id="fig|1158610.3.peg.917"/>
<evidence type="ECO:0000256" key="7">
    <source>
        <dbReference type="ARBA" id="ARBA00023098"/>
    </source>
</evidence>
<dbReference type="NCBIfam" id="TIGR01750">
    <property type="entry name" value="fabZ"/>
    <property type="match status" value="1"/>
</dbReference>
<dbReference type="InterPro" id="IPR029069">
    <property type="entry name" value="HotDog_dom_sf"/>
</dbReference>
<keyword evidence="12" id="KW-1185">Reference proteome</keyword>
<name>R3TYA7_9ENTE</name>
<dbReference type="PANTHER" id="PTHR30272">
    <property type="entry name" value="3-HYDROXYACYL-[ACYL-CARRIER-PROTEIN] DEHYDRATASE"/>
    <property type="match status" value="1"/>
</dbReference>
<protein>
    <recommendedName>
        <fullName evidence="10">3-hydroxyacyl-[acyl-carrier-protein] dehydratase FabZ</fullName>
        <ecNumber evidence="10">4.2.1.59</ecNumber>
    </recommendedName>
    <alternativeName>
        <fullName evidence="10">(3R)-hydroxymyristoyl-[acyl-carrier-protein] dehydratase</fullName>
        <shortName evidence="10">(3R)-hydroxymyristoyl-ACP dehydrase</shortName>
    </alternativeName>
    <alternativeName>
        <fullName evidence="10">Beta-hydroxyacyl-ACP dehydratase</fullName>
    </alternativeName>
</protein>
<sequence>MTKVLTAVEVMELIPNRYPICYIDYVDELEPGKKIIATKNVTINEDFFQGHFPGNPVMPGVLILESLAQAGSILILKSEEFLGRTAYIGGINKAKFRQKVVPGDVVKLSFEIIKIKGSVGTANAIATVEGKKAAECEFTFIVGQQ</sequence>
<dbReference type="EMBL" id="AJAT01000011">
    <property type="protein sequence ID" value="EOL46133.1"/>
    <property type="molecule type" value="Genomic_DNA"/>
</dbReference>
<evidence type="ECO:0000313" key="12">
    <source>
        <dbReference type="Proteomes" id="UP000013785"/>
    </source>
</evidence>
<evidence type="ECO:0000256" key="3">
    <source>
        <dbReference type="ARBA" id="ARBA00009174"/>
    </source>
</evidence>
<dbReference type="EC" id="4.2.1.59" evidence="10"/>
<dbReference type="FunFam" id="3.10.129.10:FF:000001">
    <property type="entry name" value="3-hydroxyacyl-[acyl-carrier-protein] dehydratase FabZ"/>
    <property type="match status" value="1"/>
</dbReference>
<comment type="similarity">
    <text evidence="3 10">Belongs to the thioester dehydratase family. FabZ subfamily.</text>
</comment>
<evidence type="ECO:0000256" key="4">
    <source>
        <dbReference type="ARBA" id="ARBA00022490"/>
    </source>
</evidence>
<comment type="catalytic activity">
    <reaction evidence="1 10">
        <text>a (3R)-hydroxyacyl-[ACP] = a (2E)-enoyl-[ACP] + H2O</text>
        <dbReference type="Rhea" id="RHEA:13097"/>
        <dbReference type="Rhea" id="RHEA-COMP:9925"/>
        <dbReference type="Rhea" id="RHEA-COMP:9945"/>
        <dbReference type="ChEBI" id="CHEBI:15377"/>
        <dbReference type="ChEBI" id="CHEBI:78784"/>
        <dbReference type="ChEBI" id="CHEBI:78827"/>
        <dbReference type="EC" id="4.2.1.59"/>
    </reaction>
</comment>
<dbReference type="HAMAP" id="MF_00406">
    <property type="entry name" value="FabZ"/>
    <property type="match status" value="1"/>
</dbReference>
<dbReference type="AlphaFoldDB" id="R3TYA7"/>
<dbReference type="eggNOG" id="COG0764">
    <property type="taxonomic scope" value="Bacteria"/>
</dbReference>
<evidence type="ECO:0000256" key="5">
    <source>
        <dbReference type="ARBA" id="ARBA00022516"/>
    </source>
</evidence>
<dbReference type="InterPro" id="IPR013114">
    <property type="entry name" value="FabA_FabZ"/>
</dbReference>
<feature type="active site" evidence="10">
    <location>
        <position position="51"/>
    </location>
</feature>
<keyword evidence="7 10" id="KW-0443">Lipid metabolism</keyword>
<dbReference type="HOGENOM" id="CLU_078912_1_1_9"/>
<comment type="function">
    <text evidence="9 10">Involved in unsaturated fatty acids biosynthesis. Catalyzes the dehydration of short chain beta-hydroxyacyl-ACPs and long chain saturated and unsaturated beta-hydroxyacyl-ACPs.</text>
</comment>
<evidence type="ECO:0000256" key="2">
    <source>
        <dbReference type="ARBA" id="ARBA00004496"/>
    </source>
</evidence>
<comment type="caution">
    <text evidence="11">The sequence shown here is derived from an EMBL/GenBank/DDBJ whole genome shotgun (WGS) entry which is preliminary data.</text>
</comment>
<evidence type="ECO:0000256" key="8">
    <source>
        <dbReference type="ARBA" id="ARBA00023239"/>
    </source>
</evidence>
<dbReference type="GO" id="GO:0016020">
    <property type="term" value="C:membrane"/>
    <property type="evidence" value="ECO:0007669"/>
    <property type="project" value="GOC"/>
</dbReference>
<reference evidence="11 12" key="1">
    <citation type="submission" date="2013-02" db="EMBL/GenBank/DDBJ databases">
        <title>The Genome Sequence of Enterococcus phoeniculicola BAA-412.</title>
        <authorList>
            <consortium name="The Broad Institute Genome Sequencing Platform"/>
            <consortium name="The Broad Institute Genome Sequencing Center for Infectious Disease"/>
            <person name="Earl A.M."/>
            <person name="Gilmore M.S."/>
            <person name="Lebreton F."/>
            <person name="Walker B."/>
            <person name="Young S.K."/>
            <person name="Zeng Q."/>
            <person name="Gargeya S."/>
            <person name="Fitzgerald M."/>
            <person name="Haas B."/>
            <person name="Abouelleil A."/>
            <person name="Alvarado L."/>
            <person name="Arachchi H.M."/>
            <person name="Berlin A.M."/>
            <person name="Chapman S.B."/>
            <person name="Dewar J."/>
            <person name="Goldberg J."/>
            <person name="Griggs A."/>
            <person name="Gujja S."/>
            <person name="Hansen M."/>
            <person name="Howarth C."/>
            <person name="Imamovic A."/>
            <person name="Larimer J."/>
            <person name="McCowan C."/>
            <person name="Murphy C."/>
            <person name="Neiman D."/>
            <person name="Pearson M."/>
            <person name="Priest M."/>
            <person name="Roberts A."/>
            <person name="Saif S."/>
            <person name="Shea T."/>
            <person name="Sisk P."/>
            <person name="Sykes S."/>
            <person name="Wortman J."/>
            <person name="Nusbaum C."/>
            <person name="Birren B."/>
        </authorList>
    </citation>
    <scope>NUCLEOTIDE SEQUENCE [LARGE SCALE GENOMIC DNA]</scope>
    <source>
        <strain evidence="11 12">ATCC BAA-412</strain>
    </source>
</reference>
<dbReference type="NCBIfam" id="NF000582">
    <property type="entry name" value="PRK00006.1"/>
    <property type="match status" value="1"/>
</dbReference>
<dbReference type="SUPFAM" id="SSF54637">
    <property type="entry name" value="Thioesterase/thiol ester dehydrase-isomerase"/>
    <property type="match status" value="1"/>
</dbReference>
<organism evidence="11 12">
    <name type="scientific">Enterococcus phoeniculicola ATCC BAA-412</name>
    <dbReference type="NCBI Taxonomy" id="1158610"/>
    <lineage>
        <taxon>Bacteria</taxon>
        <taxon>Bacillati</taxon>
        <taxon>Bacillota</taxon>
        <taxon>Bacilli</taxon>
        <taxon>Lactobacillales</taxon>
        <taxon>Enterococcaceae</taxon>
        <taxon>Enterococcus</taxon>
    </lineage>
</organism>
<dbReference type="GO" id="GO:0005737">
    <property type="term" value="C:cytoplasm"/>
    <property type="evidence" value="ECO:0007669"/>
    <property type="project" value="UniProtKB-SubCell"/>
</dbReference>
<dbReference type="GO" id="GO:0006633">
    <property type="term" value="P:fatty acid biosynthetic process"/>
    <property type="evidence" value="ECO:0007669"/>
    <property type="project" value="UniProtKB-UniRule"/>
</dbReference>
<proteinExistence type="inferred from homology"/>
<keyword evidence="4 10" id="KW-0963">Cytoplasm</keyword>
<dbReference type="Pfam" id="PF07977">
    <property type="entry name" value="FabA"/>
    <property type="match status" value="1"/>
</dbReference>
<dbReference type="OrthoDB" id="9772788at2"/>
<accession>R3TYA7</accession>
<dbReference type="CDD" id="cd01288">
    <property type="entry name" value="FabZ"/>
    <property type="match status" value="1"/>
</dbReference>